<sequence length="95" mass="11175">MELQLEGPISQRDLQEIIERHGSIRTGATTRIDARRSEYLNEGYTGTMYYAETQNMMLAEDRLLDIRVPRYNKQEESNTQEEEGYVYVINGRLQQ</sequence>
<gene>
    <name evidence="1" type="ORF">GBAR_LOCUS30660</name>
</gene>
<name>A0AA35XEX8_GEOBA</name>
<proteinExistence type="predicted"/>
<evidence type="ECO:0000313" key="1">
    <source>
        <dbReference type="EMBL" id="CAI8056273.1"/>
    </source>
</evidence>
<dbReference type="Proteomes" id="UP001174909">
    <property type="component" value="Unassembled WGS sequence"/>
</dbReference>
<protein>
    <submittedName>
        <fullName evidence="1">Uncharacterized protein</fullName>
    </submittedName>
</protein>
<reference evidence="1" key="1">
    <citation type="submission" date="2023-03" db="EMBL/GenBank/DDBJ databases">
        <authorList>
            <person name="Steffen K."/>
            <person name="Cardenas P."/>
        </authorList>
    </citation>
    <scope>NUCLEOTIDE SEQUENCE</scope>
</reference>
<dbReference type="EMBL" id="CASHTH010004343">
    <property type="protein sequence ID" value="CAI8056273.1"/>
    <property type="molecule type" value="Genomic_DNA"/>
</dbReference>
<accession>A0AA35XEX8</accession>
<organism evidence="1 2">
    <name type="scientific">Geodia barretti</name>
    <name type="common">Barrett's horny sponge</name>
    <dbReference type="NCBI Taxonomy" id="519541"/>
    <lineage>
        <taxon>Eukaryota</taxon>
        <taxon>Metazoa</taxon>
        <taxon>Porifera</taxon>
        <taxon>Demospongiae</taxon>
        <taxon>Heteroscleromorpha</taxon>
        <taxon>Tetractinellida</taxon>
        <taxon>Astrophorina</taxon>
        <taxon>Geodiidae</taxon>
        <taxon>Geodia</taxon>
    </lineage>
</organism>
<evidence type="ECO:0000313" key="2">
    <source>
        <dbReference type="Proteomes" id="UP001174909"/>
    </source>
</evidence>
<dbReference type="AlphaFoldDB" id="A0AA35XEX8"/>
<keyword evidence="2" id="KW-1185">Reference proteome</keyword>
<comment type="caution">
    <text evidence="1">The sequence shown here is derived from an EMBL/GenBank/DDBJ whole genome shotgun (WGS) entry which is preliminary data.</text>
</comment>